<dbReference type="GO" id="GO:0045943">
    <property type="term" value="P:positive regulation of transcription by RNA polymerase I"/>
    <property type="evidence" value="ECO:0007669"/>
    <property type="project" value="TreeGrafter"/>
</dbReference>
<dbReference type="GO" id="GO:0030515">
    <property type="term" value="F:snoRNA binding"/>
    <property type="evidence" value="ECO:0007669"/>
    <property type="project" value="TreeGrafter"/>
</dbReference>
<accession>A0AA36ECM2</accession>
<proteinExistence type="predicted"/>
<dbReference type="InterPro" id="IPR040191">
    <property type="entry name" value="UTP10"/>
</dbReference>
<protein>
    <submittedName>
        <fullName evidence="1">Uncharacterized protein</fullName>
    </submittedName>
</protein>
<dbReference type="PANTHER" id="PTHR13457:SF1">
    <property type="entry name" value="HEAT REPEAT-CONTAINING PROTEIN 1"/>
    <property type="match status" value="1"/>
</dbReference>
<dbReference type="AlphaFoldDB" id="A0AA36ECM2"/>
<dbReference type="Proteomes" id="UP001177003">
    <property type="component" value="Chromosome 6"/>
</dbReference>
<reference evidence="1" key="1">
    <citation type="submission" date="2023-04" db="EMBL/GenBank/DDBJ databases">
        <authorList>
            <person name="Vijverberg K."/>
            <person name="Xiong W."/>
            <person name="Schranz E."/>
        </authorList>
    </citation>
    <scope>NUCLEOTIDE SEQUENCE</scope>
</reference>
<keyword evidence="2" id="KW-1185">Reference proteome</keyword>
<gene>
    <name evidence="1" type="ORF">LSALG_LOCUS29751</name>
</gene>
<organism evidence="1 2">
    <name type="scientific">Lactuca saligna</name>
    <name type="common">Willowleaf lettuce</name>
    <dbReference type="NCBI Taxonomy" id="75948"/>
    <lineage>
        <taxon>Eukaryota</taxon>
        <taxon>Viridiplantae</taxon>
        <taxon>Streptophyta</taxon>
        <taxon>Embryophyta</taxon>
        <taxon>Tracheophyta</taxon>
        <taxon>Spermatophyta</taxon>
        <taxon>Magnoliopsida</taxon>
        <taxon>eudicotyledons</taxon>
        <taxon>Gunneridae</taxon>
        <taxon>Pentapetalae</taxon>
        <taxon>asterids</taxon>
        <taxon>campanulids</taxon>
        <taxon>Asterales</taxon>
        <taxon>Asteraceae</taxon>
        <taxon>Cichorioideae</taxon>
        <taxon>Cichorieae</taxon>
        <taxon>Lactucinae</taxon>
        <taxon>Lactuca</taxon>
    </lineage>
</organism>
<dbReference type="GO" id="GO:0000462">
    <property type="term" value="P:maturation of SSU-rRNA from tricistronic rRNA transcript (SSU-rRNA, 5.8S rRNA, LSU-rRNA)"/>
    <property type="evidence" value="ECO:0007669"/>
    <property type="project" value="TreeGrafter"/>
</dbReference>
<sequence>MQFNHDNVRPVQLQSVEVLPKKAVNILKEIRVLSGLTKESNIDKFLGVFLESLVEYSHDDDSCLKLLLSMIKFVPVNALVGRLDFLKYNESSLMKLPCKIFDPIPLGEVVDVGRMKDADSVAMPEGSSLYDLVQIPHILLLEWWFT</sequence>
<dbReference type="GO" id="GO:0032040">
    <property type="term" value="C:small-subunit processome"/>
    <property type="evidence" value="ECO:0007669"/>
    <property type="project" value="TreeGrafter"/>
</dbReference>
<evidence type="ECO:0000313" key="2">
    <source>
        <dbReference type="Proteomes" id="UP001177003"/>
    </source>
</evidence>
<dbReference type="EMBL" id="OX465082">
    <property type="protein sequence ID" value="CAI9290562.1"/>
    <property type="molecule type" value="Genomic_DNA"/>
</dbReference>
<dbReference type="GO" id="GO:0034455">
    <property type="term" value="C:t-UTP complex"/>
    <property type="evidence" value="ECO:0007669"/>
    <property type="project" value="TreeGrafter"/>
</dbReference>
<evidence type="ECO:0000313" key="1">
    <source>
        <dbReference type="EMBL" id="CAI9290562.1"/>
    </source>
</evidence>
<dbReference type="PANTHER" id="PTHR13457">
    <property type="entry name" value="BAP28"/>
    <property type="match status" value="1"/>
</dbReference>
<dbReference type="GO" id="GO:0030686">
    <property type="term" value="C:90S preribosome"/>
    <property type="evidence" value="ECO:0007669"/>
    <property type="project" value="TreeGrafter"/>
</dbReference>
<name>A0AA36ECM2_LACSI</name>